<comment type="function">
    <text evidence="16">Catalyzes the phosphorylation of pantothenate (Pan), the first step in CoA biosynthesis.</text>
</comment>
<evidence type="ECO:0000256" key="12">
    <source>
        <dbReference type="ARBA" id="ARBA00022958"/>
    </source>
</evidence>
<keyword evidence="8 16" id="KW-0808">Transferase</keyword>
<evidence type="ECO:0000256" key="11">
    <source>
        <dbReference type="ARBA" id="ARBA00022840"/>
    </source>
</evidence>
<keyword evidence="13 16" id="KW-0173">Coenzyme A biosynthesis</keyword>
<keyword evidence="18" id="KW-1185">Reference proteome</keyword>
<evidence type="ECO:0000256" key="15">
    <source>
        <dbReference type="ARBA" id="ARBA00040883"/>
    </source>
</evidence>
<feature type="binding site" evidence="16">
    <location>
        <position position="187"/>
    </location>
    <ligand>
        <name>substrate</name>
    </ligand>
</feature>
<feature type="active site" description="Proton acceptor" evidence="16">
    <location>
        <position position="112"/>
    </location>
</feature>
<organism evidence="17 18">
    <name type="scientific">Nocardioides yefusunii</name>
    <dbReference type="NCBI Taxonomy" id="2500546"/>
    <lineage>
        <taxon>Bacteria</taxon>
        <taxon>Bacillati</taxon>
        <taxon>Actinomycetota</taxon>
        <taxon>Actinomycetes</taxon>
        <taxon>Propionibacteriales</taxon>
        <taxon>Nocardioidaceae</taxon>
        <taxon>Nocardioides</taxon>
    </lineage>
</organism>
<evidence type="ECO:0000256" key="13">
    <source>
        <dbReference type="ARBA" id="ARBA00022993"/>
    </source>
</evidence>
<evidence type="ECO:0000256" key="9">
    <source>
        <dbReference type="ARBA" id="ARBA00022741"/>
    </source>
</evidence>
<feature type="binding site" evidence="16">
    <location>
        <position position="132"/>
    </location>
    <ligand>
        <name>K(+)</name>
        <dbReference type="ChEBI" id="CHEBI:29103"/>
    </ligand>
</feature>
<dbReference type="NCBIfam" id="NF009855">
    <property type="entry name" value="PRK13321.1"/>
    <property type="match status" value="1"/>
</dbReference>
<dbReference type="PANTHER" id="PTHR34265">
    <property type="entry name" value="TYPE III PANTOTHENATE KINASE"/>
    <property type="match status" value="1"/>
</dbReference>
<keyword evidence="9 16" id="KW-0547">Nucleotide-binding</keyword>
<comment type="caution">
    <text evidence="17">The sequence shown here is derived from an EMBL/GenBank/DDBJ whole genome shotgun (WGS) entry which is preliminary data.</text>
</comment>
<dbReference type="NCBIfam" id="NF009845">
    <property type="entry name" value="PRK13318.1-3"/>
    <property type="match status" value="1"/>
</dbReference>
<evidence type="ECO:0000313" key="17">
    <source>
        <dbReference type="EMBL" id="MFC6153979.1"/>
    </source>
</evidence>
<evidence type="ECO:0000256" key="6">
    <source>
        <dbReference type="ARBA" id="ARBA00012102"/>
    </source>
</evidence>
<sequence>MPLVTADIGNGHTTLGVLDGDEVVATWRVSTDERRTADEWAVLLRGLLAESDAVDLRDVRGFSVCSAVPSVLAEWRQMLNSHFGGIAAVVVEPGVRTGIGVMTDNPREVGSDRIVNAVAAAHYFGGPAVVVDFGTATTFDVVNARGAYVGGAIAPGVQISLEALGRRGAQLRMVELKRPRQVIARNTVEALQSGLLFGLAAQVDGMVARIAEELGEQVDDLAVVATGHLAPLVYDECRVFTDHEPWLTLQGLRLVFERNAR</sequence>
<dbReference type="Gene3D" id="3.30.420.40">
    <property type="match status" value="2"/>
</dbReference>
<keyword evidence="11 16" id="KW-0067">ATP-binding</keyword>
<evidence type="ECO:0000256" key="16">
    <source>
        <dbReference type="HAMAP-Rule" id="MF_01274"/>
    </source>
</evidence>
<comment type="cofactor">
    <cofactor evidence="2">
        <name>K(+)</name>
        <dbReference type="ChEBI" id="CHEBI:29103"/>
    </cofactor>
</comment>
<dbReference type="EC" id="2.7.1.33" evidence="6 16"/>
<feature type="binding site" evidence="16">
    <location>
        <begin position="7"/>
        <end position="14"/>
    </location>
    <ligand>
        <name>ATP</name>
        <dbReference type="ChEBI" id="CHEBI:30616"/>
    </ligand>
</feature>
<comment type="caution">
    <text evidence="16">Lacks conserved residue(s) required for the propagation of feature annotation.</text>
</comment>
<evidence type="ECO:0000256" key="5">
    <source>
        <dbReference type="ARBA" id="ARBA00011738"/>
    </source>
</evidence>
<dbReference type="RefSeq" id="WP_128221807.1">
    <property type="nucleotide sequence ID" value="NZ_CP034929.1"/>
</dbReference>
<comment type="similarity">
    <text evidence="14 16">Belongs to the type III pantothenate kinase family.</text>
</comment>
<dbReference type="CDD" id="cd24015">
    <property type="entry name" value="ASKHA_NBD_PanK-III"/>
    <property type="match status" value="1"/>
</dbReference>
<comment type="subcellular location">
    <subcellularLocation>
        <location evidence="3 16">Cytoplasm</location>
    </subcellularLocation>
</comment>
<evidence type="ECO:0000256" key="8">
    <source>
        <dbReference type="ARBA" id="ARBA00022679"/>
    </source>
</evidence>
<dbReference type="GO" id="GO:0004594">
    <property type="term" value="F:pantothenate kinase activity"/>
    <property type="evidence" value="ECO:0007669"/>
    <property type="project" value="UniProtKB-EC"/>
</dbReference>
<keyword evidence="7 16" id="KW-0963">Cytoplasm</keyword>
<evidence type="ECO:0000256" key="7">
    <source>
        <dbReference type="ARBA" id="ARBA00022490"/>
    </source>
</evidence>
<keyword evidence="12 16" id="KW-0630">Potassium</keyword>
<evidence type="ECO:0000256" key="2">
    <source>
        <dbReference type="ARBA" id="ARBA00001958"/>
    </source>
</evidence>
<accession>A0ABW1QWR5</accession>
<keyword evidence="16" id="KW-0479">Metal-binding</keyword>
<dbReference type="SUPFAM" id="SSF53067">
    <property type="entry name" value="Actin-like ATPase domain"/>
    <property type="match status" value="2"/>
</dbReference>
<dbReference type="Proteomes" id="UP001596098">
    <property type="component" value="Unassembled WGS sequence"/>
</dbReference>
<dbReference type="InterPro" id="IPR043129">
    <property type="entry name" value="ATPase_NBD"/>
</dbReference>
<dbReference type="Pfam" id="PF03309">
    <property type="entry name" value="Pan_kinase"/>
    <property type="match status" value="1"/>
</dbReference>
<comment type="cofactor">
    <cofactor evidence="16">
        <name>NH4(+)</name>
        <dbReference type="ChEBI" id="CHEBI:28938"/>
    </cofactor>
    <cofactor evidence="16">
        <name>K(+)</name>
        <dbReference type="ChEBI" id="CHEBI:29103"/>
    </cofactor>
    <text evidence="16">A monovalent cation. Ammonium or potassium.</text>
</comment>
<comment type="catalytic activity">
    <reaction evidence="1 16">
        <text>(R)-pantothenate + ATP = (R)-4'-phosphopantothenate + ADP + H(+)</text>
        <dbReference type="Rhea" id="RHEA:16373"/>
        <dbReference type="ChEBI" id="CHEBI:10986"/>
        <dbReference type="ChEBI" id="CHEBI:15378"/>
        <dbReference type="ChEBI" id="CHEBI:29032"/>
        <dbReference type="ChEBI" id="CHEBI:30616"/>
        <dbReference type="ChEBI" id="CHEBI:456216"/>
        <dbReference type="EC" id="2.7.1.33"/>
    </reaction>
</comment>
<evidence type="ECO:0000256" key="1">
    <source>
        <dbReference type="ARBA" id="ARBA00001206"/>
    </source>
</evidence>
<keyword evidence="10 16" id="KW-0418">Kinase</keyword>
<evidence type="ECO:0000256" key="14">
    <source>
        <dbReference type="ARBA" id="ARBA00038036"/>
    </source>
</evidence>
<feature type="binding site" evidence="16">
    <location>
        <begin position="110"/>
        <end position="113"/>
    </location>
    <ligand>
        <name>substrate</name>
    </ligand>
</feature>
<comment type="pathway">
    <text evidence="4 16">Cofactor biosynthesis; coenzyme A biosynthesis; CoA from (R)-pantothenate: step 1/5.</text>
</comment>
<evidence type="ECO:0000256" key="10">
    <source>
        <dbReference type="ARBA" id="ARBA00022777"/>
    </source>
</evidence>
<dbReference type="PANTHER" id="PTHR34265:SF1">
    <property type="entry name" value="TYPE III PANTOTHENATE KINASE"/>
    <property type="match status" value="1"/>
</dbReference>
<proteinExistence type="inferred from homology"/>
<dbReference type="EMBL" id="JBHSQI010000005">
    <property type="protein sequence ID" value="MFC6153979.1"/>
    <property type="molecule type" value="Genomic_DNA"/>
</dbReference>
<name>A0ABW1QWR5_9ACTN</name>
<feature type="binding site" evidence="16">
    <location>
        <position position="135"/>
    </location>
    <ligand>
        <name>ATP</name>
        <dbReference type="ChEBI" id="CHEBI:30616"/>
    </ligand>
</feature>
<evidence type="ECO:0000313" key="18">
    <source>
        <dbReference type="Proteomes" id="UP001596098"/>
    </source>
</evidence>
<dbReference type="HAMAP" id="MF_01274">
    <property type="entry name" value="Pantothen_kinase_3"/>
    <property type="match status" value="1"/>
</dbReference>
<protein>
    <recommendedName>
        <fullName evidence="15 16">Type III pantothenate kinase</fullName>
        <ecNumber evidence="6 16">2.7.1.33</ecNumber>
    </recommendedName>
    <alternativeName>
        <fullName evidence="16">PanK-III</fullName>
    </alternativeName>
    <alternativeName>
        <fullName evidence="16">Pantothenic acid kinase</fullName>
    </alternativeName>
</protein>
<dbReference type="NCBIfam" id="TIGR00671">
    <property type="entry name" value="baf"/>
    <property type="match status" value="1"/>
</dbReference>
<gene>
    <name evidence="16" type="primary">coaX</name>
    <name evidence="17" type="ORF">ACFPWU_09950</name>
</gene>
<comment type="subunit">
    <text evidence="5 16">Homodimer.</text>
</comment>
<dbReference type="InterPro" id="IPR004619">
    <property type="entry name" value="Type_III_PanK"/>
</dbReference>
<reference evidence="18" key="1">
    <citation type="journal article" date="2019" name="Int. J. Syst. Evol. Microbiol.">
        <title>The Global Catalogue of Microorganisms (GCM) 10K type strain sequencing project: providing services to taxonomists for standard genome sequencing and annotation.</title>
        <authorList>
            <consortium name="The Broad Institute Genomics Platform"/>
            <consortium name="The Broad Institute Genome Sequencing Center for Infectious Disease"/>
            <person name="Wu L."/>
            <person name="Ma J."/>
        </authorList>
    </citation>
    <scope>NUCLEOTIDE SEQUENCE [LARGE SCALE GENOMIC DNA]</scope>
    <source>
        <strain evidence="18">DFY28</strain>
    </source>
</reference>
<evidence type="ECO:0000256" key="3">
    <source>
        <dbReference type="ARBA" id="ARBA00004496"/>
    </source>
</evidence>
<evidence type="ECO:0000256" key="4">
    <source>
        <dbReference type="ARBA" id="ARBA00005225"/>
    </source>
</evidence>